<organism evidence="7 8">
    <name type="scientific">Rhynchospora tenuis</name>
    <dbReference type="NCBI Taxonomy" id="198213"/>
    <lineage>
        <taxon>Eukaryota</taxon>
        <taxon>Viridiplantae</taxon>
        <taxon>Streptophyta</taxon>
        <taxon>Embryophyta</taxon>
        <taxon>Tracheophyta</taxon>
        <taxon>Spermatophyta</taxon>
        <taxon>Magnoliopsida</taxon>
        <taxon>Liliopsida</taxon>
        <taxon>Poales</taxon>
        <taxon>Cyperaceae</taxon>
        <taxon>Cyperoideae</taxon>
        <taxon>Rhynchosporeae</taxon>
        <taxon>Rhynchospora</taxon>
    </lineage>
</organism>
<keyword evidence="8" id="KW-1185">Reference proteome</keyword>
<keyword evidence="4" id="KW-0804">Transcription</keyword>
<evidence type="ECO:0000256" key="2">
    <source>
        <dbReference type="ARBA" id="ARBA00023015"/>
    </source>
</evidence>
<keyword evidence="5" id="KW-0539">Nucleus</keyword>
<dbReference type="SMART" id="SM00432">
    <property type="entry name" value="MADS"/>
    <property type="match status" value="1"/>
</dbReference>
<comment type="subcellular location">
    <subcellularLocation>
        <location evidence="1">Nucleus</location>
    </subcellularLocation>
</comment>
<dbReference type="SUPFAM" id="SSF55455">
    <property type="entry name" value="SRF-like"/>
    <property type="match status" value="1"/>
</dbReference>
<dbReference type="AlphaFoldDB" id="A0AAD6F124"/>
<evidence type="ECO:0000256" key="3">
    <source>
        <dbReference type="ARBA" id="ARBA00023125"/>
    </source>
</evidence>
<keyword evidence="2" id="KW-0805">Transcription regulation</keyword>
<evidence type="ECO:0000313" key="7">
    <source>
        <dbReference type="EMBL" id="KAJ3708355.1"/>
    </source>
</evidence>
<evidence type="ECO:0000313" key="8">
    <source>
        <dbReference type="Proteomes" id="UP001210211"/>
    </source>
</evidence>
<gene>
    <name evidence="7" type="ORF">LUZ61_012060</name>
</gene>
<dbReference type="CDD" id="cd00120">
    <property type="entry name" value="MADS"/>
    <property type="match status" value="1"/>
</dbReference>
<feature type="domain" description="MADS-box" evidence="6">
    <location>
        <begin position="1"/>
        <end position="61"/>
    </location>
</feature>
<dbReference type="GO" id="GO:0005634">
    <property type="term" value="C:nucleus"/>
    <property type="evidence" value="ECO:0007669"/>
    <property type="project" value="UniProtKB-SubCell"/>
</dbReference>
<dbReference type="Proteomes" id="UP001210211">
    <property type="component" value="Unassembled WGS sequence"/>
</dbReference>
<reference evidence="7 8" key="1">
    <citation type="journal article" date="2022" name="Cell">
        <title>Repeat-based holocentromeres influence genome architecture and karyotype evolution.</title>
        <authorList>
            <person name="Hofstatter P.G."/>
            <person name="Thangavel G."/>
            <person name="Lux T."/>
            <person name="Neumann P."/>
            <person name="Vondrak T."/>
            <person name="Novak P."/>
            <person name="Zhang M."/>
            <person name="Costa L."/>
            <person name="Castellani M."/>
            <person name="Scott A."/>
            <person name="Toegelov H."/>
            <person name="Fuchs J."/>
            <person name="Mata-Sucre Y."/>
            <person name="Dias Y."/>
            <person name="Vanzela A.L.L."/>
            <person name="Huettel B."/>
            <person name="Almeida C.C.S."/>
            <person name="Simkova H."/>
            <person name="Souza G."/>
            <person name="Pedrosa-Harand A."/>
            <person name="Macas J."/>
            <person name="Mayer K.F.X."/>
            <person name="Houben A."/>
            <person name="Marques A."/>
        </authorList>
    </citation>
    <scope>NUCLEOTIDE SEQUENCE [LARGE SCALE GENOMIC DNA]</scope>
    <source>
        <strain evidence="7">RhyTen1mFocal</strain>
    </source>
</reference>
<evidence type="ECO:0000256" key="4">
    <source>
        <dbReference type="ARBA" id="ARBA00023163"/>
    </source>
</evidence>
<evidence type="ECO:0000256" key="5">
    <source>
        <dbReference type="ARBA" id="ARBA00023242"/>
    </source>
</evidence>
<dbReference type="Gene3D" id="3.40.1810.10">
    <property type="entry name" value="Transcription factor, MADS-box"/>
    <property type="match status" value="1"/>
</dbReference>
<name>A0AAD6F124_9POAL</name>
<dbReference type="InterPro" id="IPR036879">
    <property type="entry name" value="TF_MADSbox_sf"/>
</dbReference>
<dbReference type="PROSITE" id="PS50066">
    <property type="entry name" value="MADS_BOX_2"/>
    <property type="match status" value="1"/>
</dbReference>
<dbReference type="InterPro" id="IPR050142">
    <property type="entry name" value="MADS-box/MEF2_TF"/>
</dbReference>
<evidence type="ECO:0000259" key="6">
    <source>
        <dbReference type="PROSITE" id="PS50066"/>
    </source>
</evidence>
<dbReference type="PANTHER" id="PTHR48019">
    <property type="entry name" value="SERUM RESPONSE FACTOR HOMOLOG"/>
    <property type="match status" value="1"/>
</dbReference>
<protein>
    <recommendedName>
        <fullName evidence="6">MADS-box domain-containing protein</fullName>
    </recommendedName>
</protein>
<dbReference type="GO" id="GO:0046983">
    <property type="term" value="F:protein dimerization activity"/>
    <property type="evidence" value="ECO:0007669"/>
    <property type="project" value="InterPro"/>
</dbReference>
<dbReference type="Pfam" id="PF00319">
    <property type="entry name" value="SRF-TF"/>
    <property type="match status" value="1"/>
</dbReference>
<keyword evidence="3" id="KW-0238">DNA-binding</keyword>
<comment type="caution">
    <text evidence="7">The sequence shown here is derived from an EMBL/GenBank/DDBJ whole genome shotgun (WGS) entry which is preliminary data.</text>
</comment>
<dbReference type="EMBL" id="JAMRDG010000001">
    <property type="protein sequence ID" value="KAJ3708355.1"/>
    <property type="molecule type" value="Genomic_DNA"/>
</dbReference>
<sequence length="160" mass="18041">MGRSKINLEFIAKDSKRLATFKKRKESAFKKERELAMLCGVRVCVMIESSDMPGYEVFLSEEKPGKLVHIFKNMPKKGKSATKTTPEPEEMSPEKAIKALEQIVKLQKENRELELETLMYQYITGVRSMSEIGSEEARGIFLSGRESAQGCAIKDLCALS</sequence>
<dbReference type="PRINTS" id="PR00404">
    <property type="entry name" value="MADSDOMAIN"/>
</dbReference>
<dbReference type="GO" id="GO:0003677">
    <property type="term" value="F:DNA binding"/>
    <property type="evidence" value="ECO:0007669"/>
    <property type="project" value="UniProtKB-KW"/>
</dbReference>
<accession>A0AAD6F124</accession>
<dbReference type="InterPro" id="IPR002100">
    <property type="entry name" value="TF_MADSbox"/>
</dbReference>
<evidence type="ECO:0000256" key="1">
    <source>
        <dbReference type="ARBA" id="ARBA00004123"/>
    </source>
</evidence>
<proteinExistence type="predicted"/>